<dbReference type="PANTHER" id="PTHR46797:SF1">
    <property type="entry name" value="METHYLPHOSPHONATE SYNTHASE"/>
    <property type="match status" value="1"/>
</dbReference>
<sequence>MSSDFTKMVGDRLRTLRKEKGYTQESLAEKSGVYITYISDIERGSRNISLETLEKVLVALDVNAVEVFRVEGIEGIEECNDKNGLIAAFHSLLVGRNLEEVQMLLKVAKEVLGTFDRLEN</sequence>
<dbReference type="GO" id="GO:0003700">
    <property type="term" value="F:DNA-binding transcription factor activity"/>
    <property type="evidence" value="ECO:0007669"/>
    <property type="project" value="TreeGrafter"/>
</dbReference>
<protein>
    <submittedName>
        <fullName evidence="3">Transcriptional regulator</fullName>
    </submittedName>
</protein>
<evidence type="ECO:0000259" key="2">
    <source>
        <dbReference type="PROSITE" id="PS50943"/>
    </source>
</evidence>
<dbReference type="AlphaFoldDB" id="A0A198A110"/>
<dbReference type="OrthoDB" id="9814553at2"/>
<reference evidence="3 4" key="1">
    <citation type="submission" date="2016-05" db="EMBL/GenBank/DDBJ databases">
        <title>Paenibacillus sp. 1ZS3-15 nov., isolated from the rhizosphere soil.</title>
        <authorList>
            <person name="Zhang X.X."/>
            <person name="Zhang J."/>
        </authorList>
    </citation>
    <scope>NUCLEOTIDE SEQUENCE [LARGE SCALE GENOMIC DNA]</scope>
    <source>
        <strain evidence="3 4">1ZS3-15</strain>
    </source>
</reference>
<proteinExistence type="predicted"/>
<dbReference type="Proteomes" id="UP000078454">
    <property type="component" value="Unassembled WGS sequence"/>
</dbReference>
<evidence type="ECO:0000256" key="1">
    <source>
        <dbReference type="ARBA" id="ARBA00023125"/>
    </source>
</evidence>
<dbReference type="EMBL" id="LYPB01000088">
    <property type="protein sequence ID" value="OAS14701.1"/>
    <property type="molecule type" value="Genomic_DNA"/>
</dbReference>
<dbReference type="GO" id="GO:0003677">
    <property type="term" value="F:DNA binding"/>
    <property type="evidence" value="ECO:0007669"/>
    <property type="project" value="UniProtKB-KW"/>
</dbReference>
<dbReference type="Pfam" id="PF01381">
    <property type="entry name" value="HTH_3"/>
    <property type="match status" value="1"/>
</dbReference>
<name>A0A198A110_9BACL</name>
<dbReference type="SUPFAM" id="SSF47413">
    <property type="entry name" value="lambda repressor-like DNA-binding domains"/>
    <property type="match status" value="1"/>
</dbReference>
<dbReference type="PANTHER" id="PTHR46797">
    <property type="entry name" value="HTH-TYPE TRANSCRIPTIONAL REGULATOR"/>
    <property type="match status" value="1"/>
</dbReference>
<evidence type="ECO:0000313" key="4">
    <source>
        <dbReference type="Proteomes" id="UP000078454"/>
    </source>
</evidence>
<dbReference type="InterPro" id="IPR010982">
    <property type="entry name" value="Lambda_DNA-bd_dom_sf"/>
</dbReference>
<dbReference type="RefSeq" id="WP_068669230.1">
    <property type="nucleotide sequence ID" value="NZ_LYPB01000088.1"/>
</dbReference>
<keyword evidence="4" id="KW-1185">Reference proteome</keyword>
<dbReference type="STRING" id="1850517.A8708_23670"/>
<dbReference type="Gene3D" id="1.10.260.40">
    <property type="entry name" value="lambda repressor-like DNA-binding domains"/>
    <property type="match status" value="1"/>
</dbReference>
<keyword evidence="1" id="KW-0238">DNA-binding</keyword>
<organism evidence="3 4">
    <name type="scientific">Paenibacillus oryzisoli</name>
    <dbReference type="NCBI Taxonomy" id="1850517"/>
    <lineage>
        <taxon>Bacteria</taxon>
        <taxon>Bacillati</taxon>
        <taxon>Bacillota</taxon>
        <taxon>Bacilli</taxon>
        <taxon>Bacillales</taxon>
        <taxon>Paenibacillaceae</taxon>
        <taxon>Paenibacillus</taxon>
    </lineage>
</organism>
<accession>A0A198A110</accession>
<evidence type="ECO:0000313" key="3">
    <source>
        <dbReference type="EMBL" id="OAS14701.1"/>
    </source>
</evidence>
<feature type="domain" description="HTH cro/C1-type" evidence="2">
    <location>
        <begin position="13"/>
        <end position="67"/>
    </location>
</feature>
<gene>
    <name evidence="3" type="ORF">A8708_23670</name>
</gene>
<dbReference type="PROSITE" id="PS50943">
    <property type="entry name" value="HTH_CROC1"/>
    <property type="match status" value="1"/>
</dbReference>
<dbReference type="InterPro" id="IPR050807">
    <property type="entry name" value="TransReg_Diox_bact_type"/>
</dbReference>
<dbReference type="GO" id="GO:0005829">
    <property type="term" value="C:cytosol"/>
    <property type="evidence" value="ECO:0007669"/>
    <property type="project" value="TreeGrafter"/>
</dbReference>
<dbReference type="CDD" id="cd00093">
    <property type="entry name" value="HTH_XRE"/>
    <property type="match status" value="1"/>
</dbReference>
<dbReference type="InterPro" id="IPR001387">
    <property type="entry name" value="Cro/C1-type_HTH"/>
</dbReference>
<comment type="caution">
    <text evidence="3">The sequence shown here is derived from an EMBL/GenBank/DDBJ whole genome shotgun (WGS) entry which is preliminary data.</text>
</comment>
<dbReference type="SMART" id="SM00530">
    <property type="entry name" value="HTH_XRE"/>
    <property type="match status" value="1"/>
</dbReference>